<dbReference type="SUPFAM" id="SSF49265">
    <property type="entry name" value="Fibronectin type III"/>
    <property type="match status" value="1"/>
</dbReference>
<keyword evidence="5" id="KW-0524">Neurogenesis</keyword>
<feature type="domain" description="Fibronectin type-III" evidence="10">
    <location>
        <begin position="177"/>
        <end position="315"/>
    </location>
</feature>
<keyword evidence="4" id="KW-0677">Repeat</keyword>
<evidence type="ECO:0000256" key="2">
    <source>
        <dbReference type="ARBA" id="ARBA00022525"/>
    </source>
</evidence>
<dbReference type="InterPro" id="IPR013783">
    <property type="entry name" value="Ig-like_fold"/>
</dbReference>
<keyword evidence="2" id="KW-0964">Secreted</keyword>
<evidence type="ECO:0000256" key="1">
    <source>
        <dbReference type="ARBA" id="ARBA00004613"/>
    </source>
</evidence>
<dbReference type="InterPro" id="IPR036116">
    <property type="entry name" value="FN3_sf"/>
</dbReference>
<dbReference type="InterPro" id="IPR045805">
    <property type="entry name" value="NDNF_C"/>
</dbReference>
<dbReference type="PANTHER" id="PTHR14619">
    <property type="entry name" value="NEURON-DERIVED NEUROTROPHIC FACTOR"/>
    <property type="match status" value="1"/>
</dbReference>
<evidence type="ECO:0000256" key="8">
    <source>
        <dbReference type="ARBA" id="ARBA00046135"/>
    </source>
</evidence>
<reference evidence="12" key="1">
    <citation type="submission" date="2025-08" db="UniProtKB">
        <authorList>
            <consortium name="RefSeq"/>
        </authorList>
    </citation>
    <scope>IDENTIFICATION</scope>
    <source>
        <tissue evidence="12">Testes</tissue>
    </source>
</reference>
<feature type="chain" id="PRO_5046804917" description="Protein NDNF" evidence="9">
    <location>
        <begin position="24"/>
        <end position="559"/>
    </location>
</feature>
<feature type="signal peptide" evidence="9">
    <location>
        <begin position="1"/>
        <end position="23"/>
    </location>
</feature>
<dbReference type="Pfam" id="PF10179">
    <property type="entry name" value="NDNF"/>
    <property type="match status" value="1"/>
</dbReference>
<dbReference type="PANTHER" id="PTHR14619:SF3">
    <property type="entry name" value="PROTEIN NDNF"/>
    <property type="match status" value="1"/>
</dbReference>
<dbReference type="RefSeq" id="XP_006825081.1">
    <property type="nucleotide sequence ID" value="XM_006825018.1"/>
</dbReference>
<evidence type="ECO:0000256" key="5">
    <source>
        <dbReference type="ARBA" id="ARBA00022902"/>
    </source>
</evidence>
<dbReference type="InterPro" id="IPR055271">
    <property type="entry name" value="NDNF_Fn(III)_1"/>
</dbReference>
<dbReference type="InterPro" id="IPR003961">
    <property type="entry name" value="FN3_dom"/>
</dbReference>
<dbReference type="SMART" id="SM00060">
    <property type="entry name" value="FN3"/>
    <property type="match status" value="2"/>
</dbReference>
<dbReference type="InterPro" id="IPR056225">
    <property type="entry name" value="NDNF_N"/>
</dbReference>
<evidence type="ECO:0000259" key="10">
    <source>
        <dbReference type="SMART" id="SM00060"/>
    </source>
</evidence>
<evidence type="ECO:0000313" key="11">
    <source>
        <dbReference type="Proteomes" id="UP000694865"/>
    </source>
</evidence>
<evidence type="ECO:0000256" key="4">
    <source>
        <dbReference type="ARBA" id="ARBA00022737"/>
    </source>
</evidence>
<dbReference type="Pfam" id="PF19433">
    <property type="entry name" value="NDNF_C"/>
    <property type="match status" value="1"/>
</dbReference>
<dbReference type="Pfam" id="PF24354">
    <property type="entry name" value="NDNF_N"/>
    <property type="match status" value="1"/>
</dbReference>
<keyword evidence="11" id="KW-1185">Reference proteome</keyword>
<evidence type="ECO:0000313" key="12">
    <source>
        <dbReference type="RefSeq" id="XP_006825081.1"/>
    </source>
</evidence>
<accession>A0ABM0MYJ0</accession>
<evidence type="ECO:0000256" key="7">
    <source>
        <dbReference type="ARBA" id="ARBA00024096"/>
    </source>
</evidence>
<evidence type="ECO:0000256" key="3">
    <source>
        <dbReference type="ARBA" id="ARBA00022729"/>
    </source>
</evidence>
<name>A0ABM0MYJ0_SACKO</name>
<dbReference type="GeneID" id="100378789"/>
<dbReference type="Proteomes" id="UP000694865">
    <property type="component" value="Unplaced"/>
</dbReference>
<evidence type="ECO:0000256" key="6">
    <source>
        <dbReference type="ARBA" id="ARBA00023180"/>
    </source>
</evidence>
<evidence type="ECO:0000256" key="9">
    <source>
        <dbReference type="SAM" id="SignalP"/>
    </source>
</evidence>
<dbReference type="InterPro" id="IPR019326">
    <property type="entry name" value="NDNF"/>
</dbReference>
<organism evidence="11 12">
    <name type="scientific">Saccoglossus kowalevskii</name>
    <name type="common">Acorn worm</name>
    <dbReference type="NCBI Taxonomy" id="10224"/>
    <lineage>
        <taxon>Eukaryota</taxon>
        <taxon>Metazoa</taxon>
        <taxon>Hemichordata</taxon>
        <taxon>Enteropneusta</taxon>
        <taxon>Harrimaniidae</taxon>
        <taxon>Saccoglossus</taxon>
    </lineage>
</organism>
<proteinExistence type="predicted"/>
<sequence>MSPITAIMATFLSLFLTTLLTEAQELPRRKDHHFLLSHAEIVHDTGTVPDGVEVRTYIFKDTTKRYFFSVDEDNTPVSITVTPCAALLEWQLSLLPHEESEEPSGDDIAEEFEEQMPNLRTDSPNLILKSYIGFKRETYLVHDSPAGEFMLQIRSPETDTNVYIYATTSPDSDRPYPELPTDPRLDVASVNRDSVTLGWKASPTNALHQEPIKYCVTANTKTHFDSLCGFQSFYGLEPPPALPPNFGFGFEFEMEIIQRHREIERRYRQKSREIRKHDYHIECVGTKTQHTFLNLLPSKQYYFDLFVVNRVNNYSSTYVGVSLKTKKRNQHKIIDMKDGKLVTTSVKKSNSPKSFRYRVFEHTDHLLFTVHPCSAQVHAEIWKDDEMVQGMDIADLSNITFNDVTPGEYFVKLSNSRRRPTSVKVLATRRLSKYPYPVMPDDTRIIEFERGRKCDSVTLAWLATKGKALYCLYKREIKQETRRSSNTNTCHGPELRKKTEKMFCRHNNDRNSNGKTAPMSEMVSGLSPGTTYRFDVYVDSYGSETLPYDSIWVTTKDQC</sequence>
<dbReference type="Gene3D" id="2.60.40.10">
    <property type="entry name" value="Immunoglobulins"/>
    <property type="match status" value="1"/>
</dbReference>
<keyword evidence="6" id="KW-0325">Glycoprotein</keyword>
<comment type="subcellular location">
    <subcellularLocation>
        <location evidence="1">Secreted</location>
    </subcellularLocation>
</comment>
<protein>
    <recommendedName>
        <fullName evidence="7">Protein NDNF</fullName>
    </recommendedName>
</protein>
<feature type="domain" description="Fibronectin type-III" evidence="10">
    <location>
        <begin position="437"/>
        <end position="544"/>
    </location>
</feature>
<keyword evidence="3 9" id="KW-0732">Signal</keyword>
<gene>
    <name evidence="12" type="primary">LOC100378789</name>
</gene>
<comment type="function">
    <text evidence="8">Secretory protein that plays a role in various cellular processes. Acts as a chemorepellent acting on gonadotropin-releasing hormone (GnRH) expressing neurons regulating their migration to the hypothalamus. Also promotes neuron migration, growth and survival as well as neurite outgrowth and is involved in the development of the olfactory system. May also act through the regulation of growth factors activity and downstream signaling. Also regulates extracellular matrix assembly and cell adhesiveness. Promotes endothelial cell survival, vessel formation and plays an important role in the process of revascularization through NOS3-dependent mechanisms.</text>
</comment>